<dbReference type="EMBL" id="BK032497">
    <property type="protein sequence ID" value="DAF42892.1"/>
    <property type="molecule type" value="Genomic_DNA"/>
</dbReference>
<evidence type="ECO:0000313" key="1">
    <source>
        <dbReference type="EMBL" id="DAF42892.1"/>
    </source>
</evidence>
<sequence length="327" mass="39438">MIIKCYLFSDRTRQLGHTYYSLGMGDYLYFELSSYQDYFHIGDPFVYEVEVDTDKILYCDSESVHSIEYKISRVIKFEEYIFTFEFPKDDLKELLNILDGNIDKNEMIEFYTAIISKDVYKVNRFEQLKLFAILNQTKYELPEVTIEKEFQMDYYVKLLIYYNKPYQAICKHSAKISGFRKELNKQRMRGTTTFETISDEITERLAYNYFLDEYILNRQLTQEQFESLCEYFKWNTHIFKFRIKLSSIAAGYKILPEHRSLFYPFVLYHGIEDNLDIIDREKKPDELLKILFNCGYKFKNVDYSDMPSHDKITEAKIIFQKGFKYIE</sequence>
<name>A0A8S5RVU8_9CAUD</name>
<organism evidence="1">
    <name type="scientific">Siphoviridae sp. ctHip2</name>
    <dbReference type="NCBI Taxonomy" id="2827830"/>
    <lineage>
        <taxon>Viruses</taxon>
        <taxon>Duplodnaviria</taxon>
        <taxon>Heunggongvirae</taxon>
        <taxon>Uroviricota</taxon>
        <taxon>Caudoviricetes</taxon>
    </lineage>
</organism>
<accession>A0A8S5RVU8</accession>
<proteinExistence type="predicted"/>
<reference evidence="1" key="1">
    <citation type="journal article" date="2021" name="Proc. Natl. Acad. Sci. U.S.A.">
        <title>A Catalog of Tens of Thousands of Viruses from Human Metagenomes Reveals Hidden Associations with Chronic Diseases.</title>
        <authorList>
            <person name="Tisza M.J."/>
            <person name="Buck C.B."/>
        </authorList>
    </citation>
    <scope>NUCLEOTIDE SEQUENCE</scope>
    <source>
        <strain evidence="1">CtHip2</strain>
    </source>
</reference>
<protein>
    <submittedName>
        <fullName evidence="1">Uncharacterized protein</fullName>
    </submittedName>
</protein>